<reference evidence="2 3" key="1">
    <citation type="submission" date="2015-01" db="EMBL/GenBank/DDBJ databases">
        <title>The Genome Sequence of Cryptococcus gattii Ram5.</title>
        <authorList>
            <consortium name="The Broad Institute Genomics Platform"/>
            <person name="Cuomo C."/>
            <person name="Litvintseva A."/>
            <person name="Chen Y."/>
            <person name="Heitman J."/>
            <person name="Sun S."/>
            <person name="Springer D."/>
            <person name="Dromer F."/>
            <person name="Young S."/>
            <person name="Zeng Q."/>
            <person name="Gargeya S."/>
            <person name="Abouelleil A."/>
            <person name="Alvarado L."/>
            <person name="Chapman S.B."/>
            <person name="Gainer-Dewar J."/>
            <person name="Goldberg J."/>
            <person name="Griggs A."/>
            <person name="Gujja S."/>
            <person name="Hansen M."/>
            <person name="Howarth C."/>
            <person name="Imamovic A."/>
            <person name="Larimer J."/>
            <person name="Murphy C."/>
            <person name="Naylor J."/>
            <person name="Pearson M."/>
            <person name="Priest M."/>
            <person name="Roberts A."/>
            <person name="Saif S."/>
            <person name="Shea T."/>
            <person name="Sykes S."/>
            <person name="Wortman J."/>
            <person name="Nusbaum C."/>
            <person name="Birren B."/>
        </authorList>
    </citation>
    <scope>NUCLEOTIDE SEQUENCE [LARGE SCALE GENOMIC DNA]</scope>
    <source>
        <strain evidence="2 3">Ram5</strain>
    </source>
</reference>
<dbReference type="Proteomes" id="UP000053392">
    <property type="component" value="Unassembled WGS sequence"/>
</dbReference>
<dbReference type="HOGENOM" id="CLU_1749559_0_0_1"/>
<dbReference type="EMBL" id="KN847900">
    <property type="protein sequence ID" value="KIR41256.1"/>
    <property type="molecule type" value="Genomic_DNA"/>
</dbReference>
<accession>A0A0D0V1G5</accession>
<evidence type="ECO:0000313" key="3">
    <source>
        <dbReference type="Proteomes" id="UP000053392"/>
    </source>
</evidence>
<organism evidence="2 3">
    <name type="scientific">Cryptococcus deuterogattii Ram5</name>
    <dbReference type="NCBI Taxonomy" id="1296110"/>
    <lineage>
        <taxon>Eukaryota</taxon>
        <taxon>Fungi</taxon>
        <taxon>Dikarya</taxon>
        <taxon>Basidiomycota</taxon>
        <taxon>Agaricomycotina</taxon>
        <taxon>Tremellomycetes</taxon>
        <taxon>Tremellales</taxon>
        <taxon>Cryptococcaceae</taxon>
        <taxon>Cryptococcus</taxon>
        <taxon>Cryptococcus gattii species complex</taxon>
    </lineage>
</organism>
<evidence type="ECO:0000313" key="2">
    <source>
        <dbReference type="EMBL" id="KIR41256.1"/>
    </source>
</evidence>
<feature type="region of interest" description="Disordered" evidence="1">
    <location>
        <begin position="37"/>
        <end position="99"/>
    </location>
</feature>
<proteinExistence type="predicted"/>
<feature type="compositionally biased region" description="Polar residues" evidence="1">
    <location>
        <begin position="66"/>
        <end position="78"/>
    </location>
</feature>
<evidence type="ECO:0000256" key="1">
    <source>
        <dbReference type="SAM" id="MobiDB-lite"/>
    </source>
</evidence>
<feature type="compositionally biased region" description="Low complexity" evidence="1">
    <location>
        <begin position="79"/>
        <end position="89"/>
    </location>
</feature>
<feature type="compositionally biased region" description="Low complexity" evidence="1">
    <location>
        <begin position="43"/>
        <end position="65"/>
    </location>
</feature>
<protein>
    <submittedName>
        <fullName evidence="2">Unplaced genomic scaffold supercont1.5, whole genome shotgun sequence</fullName>
    </submittedName>
</protein>
<name>A0A0D0V1G5_9TREE</name>
<sequence>MRFRKQILSDEWKKIENHKRLRERIWILPIPSLHPSKNTLAGPTTLSSSTSNASPATPASPHPSSLGSLAQHQPQSLQVSASVSAAAGARAEDGAALPESALDVEFEQIWDRVPEEGLDDDDLLQMRADMRRAKLEIAPISTVPIQTDP</sequence>
<dbReference type="OrthoDB" id="21266at2759"/>
<keyword evidence="3" id="KW-1185">Reference proteome</keyword>
<dbReference type="AlphaFoldDB" id="A0A0D0V1G5"/>
<gene>
    <name evidence="2" type="ORF">I313_02374</name>
</gene>